<feature type="binding site" evidence="14 18">
    <location>
        <position position="443"/>
    </location>
    <ligand>
        <name>Zn(2+)</name>
        <dbReference type="ChEBI" id="CHEBI:29105"/>
        <note>catalytic</note>
    </ligand>
</feature>
<feature type="region of interest" description="Disordered" evidence="19">
    <location>
        <begin position="877"/>
        <end position="901"/>
    </location>
</feature>
<name>A0A8C5BBL6_GADMO</name>
<evidence type="ECO:0000256" key="9">
    <source>
        <dbReference type="ARBA" id="ARBA00023049"/>
    </source>
</evidence>
<dbReference type="FunFam" id="2.60.120.830:FF:000001">
    <property type="entry name" value="A disintegrin and metalloproteinase with thrombospondin motifs 1"/>
    <property type="match status" value="1"/>
</dbReference>
<dbReference type="PRINTS" id="PR01857">
    <property type="entry name" value="ADAMTSFAMILY"/>
</dbReference>
<comment type="cofactor">
    <cofactor evidence="14">
        <name>Zn(2+)</name>
        <dbReference type="ChEBI" id="CHEBI:29105"/>
    </cofactor>
    <text evidence="14">Binds 1 zinc ion per subunit.</text>
</comment>
<dbReference type="GeneTree" id="ENSGT00940000159090"/>
<dbReference type="PANTHER" id="PTHR13723">
    <property type="entry name" value="ADAMTS A DISINTEGRIN AND METALLOPROTEASE WITH THROMBOSPONDIN MOTIFS PROTEASE"/>
    <property type="match status" value="1"/>
</dbReference>
<dbReference type="InterPro" id="IPR001590">
    <property type="entry name" value="Peptidase_M12B"/>
</dbReference>
<reference evidence="22" key="1">
    <citation type="submission" date="2025-08" db="UniProtKB">
        <authorList>
            <consortium name="Ensembl"/>
        </authorList>
    </citation>
    <scope>IDENTIFICATION</scope>
</reference>
<dbReference type="Gene3D" id="3.40.1620.60">
    <property type="match status" value="2"/>
</dbReference>
<dbReference type="InterPro" id="IPR036383">
    <property type="entry name" value="TSP1_rpt_sf"/>
</dbReference>
<dbReference type="PANTHER" id="PTHR13723:SF37">
    <property type="entry name" value="A DISINTEGRIN AND METALLOPROTEINASE WITH THROMBOSPONDIN MOTIFS 5"/>
    <property type="match status" value="1"/>
</dbReference>
<feature type="disulfide bond" evidence="15">
    <location>
        <begin position="520"/>
        <end position="542"/>
    </location>
</feature>
<evidence type="ECO:0000256" key="6">
    <source>
        <dbReference type="ARBA" id="ARBA00022723"/>
    </source>
</evidence>
<feature type="binding site" evidence="14">
    <location>
        <position position="293"/>
    </location>
    <ligand>
        <name>Ca(2+)</name>
        <dbReference type="ChEBI" id="CHEBI:29108"/>
        <label>2</label>
    </ligand>
</feature>
<dbReference type="Pfam" id="PF19236">
    <property type="entry name" value="ADAMTS_CR_3"/>
    <property type="match status" value="1"/>
</dbReference>
<feature type="binding site" evidence="14">
    <location>
        <position position="376"/>
    </location>
    <ligand>
        <name>Ca(2+)</name>
        <dbReference type="ChEBI" id="CHEBI:29108"/>
        <label>2</label>
    </ligand>
</feature>
<evidence type="ECO:0000256" key="19">
    <source>
        <dbReference type="SAM" id="MobiDB-lite"/>
    </source>
</evidence>
<dbReference type="Pfam" id="PF05986">
    <property type="entry name" value="ADAMTS_spacer1"/>
    <property type="match status" value="1"/>
</dbReference>
<dbReference type="InterPro" id="IPR045371">
    <property type="entry name" value="ADAMTS_CR_3"/>
</dbReference>
<dbReference type="Ensembl" id="ENSGMOT00000029860.1">
    <property type="protein sequence ID" value="ENSGMOP00000043654.1"/>
    <property type="gene ID" value="ENSGMOG00000003076.2"/>
</dbReference>
<gene>
    <name evidence="22" type="primary">ADAMTS5</name>
</gene>
<keyword evidence="4" id="KW-0645">Protease</keyword>
<evidence type="ECO:0000256" key="7">
    <source>
        <dbReference type="ARBA" id="ARBA00022801"/>
    </source>
</evidence>
<feature type="compositionally biased region" description="Low complexity" evidence="19">
    <location>
        <begin position="35"/>
        <end position="45"/>
    </location>
</feature>
<feature type="binding site" evidence="14">
    <location>
        <position position="494"/>
    </location>
    <ligand>
        <name>Ca(2+)</name>
        <dbReference type="ChEBI" id="CHEBI:29108"/>
        <label>1</label>
    </ligand>
</feature>
<keyword evidence="5" id="KW-0165">Cleavage on pair of basic residues</keyword>
<feature type="disulfide bond" evidence="15">
    <location>
        <begin position="531"/>
        <end position="552"/>
    </location>
</feature>
<dbReference type="GO" id="GO:0008270">
    <property type="term" value="F:zinc ion binding"/>
    <property type="evidence" value="ECO:0007669"/>
    <property type="project" value="InterPro"/>
</dbReference>
<evidence type="ECO:0000256" key="11">
    <source>
        <dbReference type="ARBA" id="ARBA00023157"/>
    </source>
</evidence>
<feature type="glycosylation site" description="N-linked (GlcNAc...) asparagine" evidence="17">
    <location>
        <position position="826"/>
    </location>
</feature>
<dbReference type="RefSeq" id="XP_030209303.1">
    <property type="nucleotide sequence ID" value="XM_030353443.1"/>
</dbReference>
<feature type="binding site" evidence="14">
    <location>
        <position position="293"/>
    </location>
    <ligand>
        <name>Ca(2+)</name>
        <dbReference type="ChEBI" id="CHEBI:29108"/>
        <label>1</label>
    </ligand>
</feature>
<feature type="binding site" evidence="14">
    <location>
        <position position="383"/>
    </location>
    <ligand>
        <name>Ca(2+)</name>
        <dbReference type="ChEBI" id="CHEBI:29108"/>
        <label>1</label>
    </ligand>
</feature>
<feature type="compositionally biased region" description="Low complexity" evidence="19">
    <location>
        <begin position="913"/>
        <end position="992"/>
    </location>
</feature>
<keyword evidence="23" id="KW-1185">Reference proteome</keyword>
<comment type="subcellular location">
    <subcellularLocation>
        <location evidence="1">Secreted</location>
        <location evidence="1">Extracellular space</location>
        <location evidence="1">Extracellular matrix</location>
    </subcellularLocation>
</comment>
<dbReference type="Gene3D" id="2.20.100.10">
    <property type="entry name" value="Thrombospondin type-1 (TSP1) repeat"/>
    <property type="match status" value="2"/>
</dbReference>
<evidence type="ECO:0000256" key="18">
    <source>
        <dbReference type="PROSITE-ProRule" id="PRU00276"/>
    </source>
</evidence>
<dbReference type="PROSITE" id="PS50215">
    <property type="entry name" value="ADAM_MEPRO"/>
    <property type="match status" value="1"/>
</dbReference>
<dbReference type="Pfam" id="PF17771">
    <property type="entry name" value="ADAMTS_CR_2"/>
    <property type="match status" value="1"/>
</dbReference>
<evidence type="ECO:0000256" key="5">
    <source>
        <dbReference type="ARBA" id="ARBA00022685"/>
    </source>
</evidence>
<feature type="binding site" evidence="14">
    <location>
        <position position="376"/>
    </location>
    <ligand>
        <name>Ca(2+)</name>
        <dbReference type="ChEBI" id="CHEBI:29108"/>
        <label>1</label>
    </ligand>
</feature>
<keyword evidence="3" id="KW-0272">Extracellular matrix</keyword>
<feature type="region of interest" description="Disordered" evidence="19">
    <location>
        <begin position="209"/>
        <end position="267"/>
    </location>
</feature>
<evidence type="ECO:0000256" key="12">
    <source>
        <dbReference type="ARBA" id="ARBA00023180"/>
    </source>
</evidence>
<evidence type="ECO:0000256" key="20">
    <source>
        <dbReference type="SAM" id="SignalP"/>
    </source>
</evidence>
<dbReference type="CDD" id="cd04273">
    <property type="entry name" value="ZnMc_ADAMTS_like"/>
    <property type="match status" value="1"/>
</dbReference>
<keyword evidence="9" id="KW-0482">Metalloprotease</keyword>
<feature type="binding site" evidence="14 18">
    <location>
        <position position="437"/>
    </location>
    <ligand>
        <name>Zn(2+)</name>
        <dbReference type="ChEBI" id="CHEBI:29105"/>
        <note>catalytic</note>
    </ligand>
</feature>
<evidence type="ECO:0000256" key="2">
    <source>
        <dbReference type="ARBA" id="ARBA00022525"/>
    </source>
</evidence>
<dbReference type="InterPro" id="IPR000884">
    <property type="entry name" value="TSP1_rpt"/>
</dbReference>
<evidence type="ECO:0000256" key="8">
    <source>
        <dbReference type="ARBA" id="ARBA00022833"/>
    </source>
</evidence>
<evidence type="ECO:0000256" key="17">
    <source>
        <dbReference type="PIRSR" id="PIRSR613276-4"/>
    </source>
</evidence>
<keyword evidence="12 17" id="KW-0325">Glycoprotein</keyword>
<feature type="disulfide bond" evidence="15">
    <location>
        <begin position="602"/>
        <end position="639"/>
    </location>
</feature>
<feature type="disulfide bond" evidence="15">
    <location>
        <begin position="411"/>
        <end position="494"/>
    </location>
</feature>
<dbReference type="GO" id="GO:0031012">
    <property type="term" value="C:extracellular matrix"/>
    <property type="evidence" value="ECO:0007669"/>
    <property type="project" value="TreeGrafter"/>
</dbReference>
<dbReference type="SUPFAM" id="SSF55486">
    <property type="entry name" value="Metalloproteases ('zincins'), catalytic domain"/>
    <property type="match status" value="1"/>
</dbReference>
<dbReference type="GO" id="GO:0030198">
    <property type="term" value="P:extracellular matrix organization"/>
    <property type="evidence" value="ECO:0007669"/>
    <property type="project" value="InterPro"/>
</dbReference>
<feature type="compositionally biased region" description="Basic residues" evidence="19">
    <location>
        <begin position="226"/>
        <end position="243"/>
    </location>
</feature>
<feature type="disulfide bond" evidence="15">
    <location>
        <begin position="394"/>
        <end position="399"/>
    </location>
</feature>
<feature type="disulfide bond" evidence="15">
    <location>
        <begin position="537"/>
        <end position="571"/>
    </location>
</feature>
<feature type="binding site" evidence="14">
    <location>
        <position position="497"/>
    </location>
    <ligand>
        <name>Ca(2+)</name>
        <dbReference type="ChEBI" id="CHEBI:29108"/>
        <label>1</label>
    </ligand>
</feature>
<keyword evidence="6 14" id="KW-0479">Metal-binding</keyword>
<dbReference type="InterPro" id="IPR013276">
    <property type="entry name" value="Pept_M12B_ADAM-TS5"/>
</dbReference>
<accession>A0A8C5BBL6</accession>
<feature type="disulfide bond" evidence="15">
    <location>
        <begin position="617"/>
        <end position="629"/>
    </location>
</feature>
<evidence type="ECO:0000256" key="13">
    <source>
        <dbReference type="PIRSR" id="PIRSR613273-1"/>
    </source>
</evidence>
<keyword evidence="10" id="KW-0865">Zymogen</keyword>
<keyword evidence="11 15" id="KW-1015">Disulfide bond</keyword>
<evidence type="ECO:0000313" key="23">
    <source>
        <dbReference type="Proteomes" id="UP000694546"/>
    </source>
</evidence>
<evidence type="ECO:0000256" key="14">
    <source>
        <dbReference type="PIRSR" id="PIRSR613273-2"/>
    </source>
</evidence>
<feature type="domain" description="Peptidase M12B" evidence="21">
    <location>
        <begin position="290"/>
        <end position="499"/>
    </location>
</feature>
<dbReference type="FunFam" id="3.40.390.10:FF:000001">
    <property type="entry name" value="A disintegrin and metalloproteinase with thrombospondin motifs 1"/>
    <property type="match status" value="1"/>
</dbReference>
<dbReference type="Pfam" id="PF01421">
    <property type="entry name" value="Reprolysin"/>
    <property type="match status" value="1"/>
</dbReference>
<keyword evidence="14" id="KW-0106">Calcium</keyword>
<feature type="compositionally biased region" description="Basic and acidic residues" evidence="19">
    <location>
        <begin position="250"/>
        <end position="263"/>
    </location>
</feature>
<feature type="disulfide bond" evidence="15">
    <location>
        <begin position="449"/>
        <end position="478"/>
    </location>
</feature>
<dbReference type="Pfam" id="PF00090">
    <property type="entry name" value="TSP_1"/>
    <property type="match status" value="1"/>
</dbReference>
<evidence type="ECO:0000256" key="10">
    <source>
        <dbReference type="ARBA" id="ARBA00023145"/>
    </source>
</evidence>
<dbReference type="InterPro" id="IPR050439">
    <property type="entry name" value="ADAMTS_ADAMTS-like"/>
</dbReference>
<dbReference type="InterPro" id="IPR010294">
    <property type="entry name" value="ADAMTS_spacer1"/>
</dbReference>
<feature type="region of interest" description="Disordered" evidence="19">
    <location>
        <begin position="913"/>
        <end position="1023"/>
    </location>
</feature>
<evidence type="ECO:0000256" key="1">
    <source>
        <dbReference type="ARBA" id="ARBA00004498"/>
    </source>
</evidence>
<dbReference type="SMART" id="SM00608">
    <property type="entry name" value="ACR"/>
    <property type="match status" value="1"/>
</dbReference>
<evidence type="ECO:0000256" key="4">
    <source>
        <dbReference type="ARBA" id="ARBA00022670"/>
    </source>
</evidence>
<protein>
    <submittedName>
        <fullName evidence="22">ADAM metallopeptidase with thrombospondin type 1 motif 5</fullName>
    </submittedName>
</protein>
<evidence type="ECO:0000256" key="3">
    <source>
        <dbReference type="ARBA" id="ARBA00022530"/>
    </source>
</evidence>
<comment type="caution">
    <text evidence="18">Lacks conserved residue(s) required for the propagation of feature annotation.</text>
</comment>
<dbReference type="PRINTS" id="PR01860">
    <property type="entry name" value="ADAMTS5"/>
</dbReference>
<evidence type="ECO:0000259" key="21">
    <source>
        <dbReference type="PROSITE" id="PS50215"/>
    </source>
</evidence>
<feature type="compositionally biased region" description="Gly residues" evidence="19">
    <location>
        <begin position="880"/>
        <end position="889"/>
    </location>
</feature>
<evidence type="ECO:0000256" key="16">
    <source>
        <dbReference type="PIRSR" id="PIRSR613276-2"/>
    </source>
</evidence>
<dbReference type="PROSITE" id="PS50092">
    <property type="entry name" value="TSP1"/>
    <property type="match status" value="2"/>
</dbReference>
<proteinExistence type="predicted"/>
<feature type="region of interest" description="Disordered" evidence="19">
    <location>
        <begin position="35"/>
        <end position="61"/>
    </location>
</feature>
<dbReference type="GO" id="GO:0004222">
    <property type="term" value="F:metalloendopeptidase activity"/>
    <property type="evidence" value="ECO:0007669"/>
    <property type="project" value="InterPro"/>
</dbReference>
<keyword evidence="7" id="KW-0378">Hydrolase</keyword>
<dbReference type="Pfam" id="PF19030">
    <property type="entry name" value="TSP1_ADAMTS"/>
    <property type="match status" value="1"/>
</dbReference>
<keyword evidence="8 14" id="KW-0862">Zinc</keyword>
<dbReference type="InterPro" id="IPR013273">
    <property type="entry name" value="ADAMTS/ADAMTS-like"/>
</dbReference>
<feature type="disulfide bond" evidence="15">
    <location>
        <begin position="565"/>
        <end position="576"/>
    </location>
</feature>
<feature type="binding site" evidence="14">
    <location>
        <position position="497"/>
    </location>
    <ligand>
        <name>Ca(2+)</name>
        <dbReference type="ChEBI" id="CHEBI:29108"/>
        <label>2</label>
    </ligand>
</feature>
<dbReference type="AlphaFoldDB" id="A0A8C5BBL6"/>
<feature type="binding site" evidence="14 18">
    <location>
        <position position="433"/>
    </location>
    <ligand>
        <name>Zn(2+)</name>
        <dbReference type="ChEBI" id="CHEBI:29105"/>
        <note>catalytic</note>
    </ligand>
</feature>
<dbReference type="InterPro" id="IPR024079">
    <property type="entry name" value="MetalloPept_cat_dom_sf"/>
</dbReference>
<dbReference type="Proteomes" id="UP000694546">
    <property type="component" value="Chromosome 4"/>
</dbReference>
<dbReference type="GeneID" id="115541624"/>
<dbReference type="Gene3D" id="3.40.390.10">
    <property type="entry name" value="Collagenase (Catalytic Domain)"/>
    <property type="match status" value="1"/>
</dbReference>
<feature type="binding site" description="in inhibited form" evidence="16">
    <location>
        <position position="215"/>
    </location>
    <ligand>
        <name>Zn(2+)</name>
        <dbReference type="ChEBI" id="CHEBI:29105"/>
        <note>catalytic</note>
    </ligand>
</feature>
<dbReference type="OMA" id="GRRWWKQ"/>
<dbReference type="GO" id="GO:0006508">
    <property type="term" value="P:proteolysis"/>
    <property type="evidence" value="ECO:0007669"/>
    <property type="project" value="UniProtKB-KW"/>
</dbReference>
<feature type="disulfide bond" evidence="15">
    <location>
        <begin position="365"/>
        <end position="417"/>
    </location>
</feature>
<dbReference type="SUPFAM" id="SSF82895">
    <property type="entry name" value="TSP-1 type 1 repeat"/>
    <property type="match status" value="2"/>
</dbReference>
<feature type="chain" id="PRO_5034847909" evidence="20">
    <location>
        <begin position="31"/>
        <end position="1076"/>
    </location>
</feature>
<dbReference type="SMART" id="SM00209">
    <property type="entry name" value="TSP1"/>
    <property type="match status" value="2"/>
</dbReference>
<dbReference type="Gene3D" id="2.60.120.830">
    <property type="match status" value="1"/>
</dbReference>
<dbReference type="InterPro" id="IPR041645">
    <property type="entry name" value="ADAMTS_CR_2"/>
</dbReference>
<feature type="signal peptide" evidence="20">
    <location>
        <begin position="1"/>
        <end position="30"/>
    </location>
</feature>
<dbReference type="InterPro" id="IPR006586">
    <property type="entry name" value="ADAM_Cys-rich"/>
</dbReference>
<dbReference type="OrthoDB" id="9936463at2759"/>
<evidence type="ECO:0000313" key="22">
    <source>
        <dbReference type="Ensembl" id="ENSGMOP00000043654.1"/>
    </source>
</evidence>
<keyword evidence="2" id="KW-0964">Secreted</keyword>
<dbReference type="FunFam" id="2.20.100.10:FF:000001">
    <property type="entry name" value="semaphorin-5A isoform X1"/>
    <property type="match status" value="1"/>
</dbReference>
<feature type="active site" evidence="13 18">
    <location>
        <position position="434"/>
    </location>
</feature>
<reference evidence="22" key="2">
    <citation type="submission" date="2025-09" db="UniProtKB">
        <authorList>
            <consortium name="Ensembl"/>
        </authorList>
    </citation>
    <scope>IDENTIFICATION</scope>
</reference>
<organism evidence="22 23">
    <name type="scientific">Gadus morhua</name>
    <name type="common">Atlantic cod</name>
    <dbReference type="NCBI Taxonomy" id="8049"/>
    <lineage>
        <taxon>Eukaryota</taxon>
        <taxon>Metazoa</taxon>
        <taxon>Chordata</taxon>
        <taxon>Craniata</taxon>
        <taxon>Vertebrata</taxon>
        <taxon>Euteleostomi</taxon>
        <taxon>Actinopterygii</taxon>
        <taxon>Neopterygii</taxon>
        <taxon>Teleostei</taxon>
        <taxon>Neoteleostei</taxon>
        <taxon>Acanthomorphata</taxon>
        <taxon>Zeiogadaria</taxon>
        <taxon>Gadariae</taxon>
        <taxon>Gadiformes</taxon>
        <taxon>Gadoidei</taxon>
        <taxon>Gadidae</taxon>
        <taxon>Gadus</taxon>
    </lineage>
</organism>
<keyword evidence="20" id="KW-0732">Signal</keyword>
<evidence type="ECO:0000256" key="15">
    <source>
        <dbReference type="PIRSR" id="PIRSR613273-3"/>
    </source>
</evidence>
<sequence>MARRSCALAAGAAALWLRLLLLLLAASGAALPADGASSSGSTAAAPPAPTPPANESLSIAPARRSEGVVRTVDRIYHGGGKVGYLLYLDGTRFQLDMERDESVVSRHFDKQYTLAMMGAEGGGDATTTPLHRECFYRGTVDSQPESLAVFNLCGGGLEGSFALKHARYTVTPFVRAKGHEGDLRALQDKDAESALHLYTRESFSFEAMPAARESCGTRERRGTSTSRRRPKGPGTGKRGRGRHGPAVGARAEHAHDHEREGARGRRRWSRLALQAKSISARGKRSVSRARQVELLLVADDSMLKKYGKELHHYLLTLASIASKLYGHASIENPIRLTVVKVTVVGEREKGLEVTKNAAATLKSFCKWQNQQNPLDDDHQHHHDAAILFTRQDLCGHHSCDTLGMADVGTVCSPERSCAVIEDDGLHAAFTVAHEIGHLLGLSHDDSKFCEERFGASADKRLMSSVLTSIDSSKPWSQCTSSTITDFFDDGNAECLLDSPRVPLPGPEELPGQSYDAVRQCRLAFGQEYTVCPGMDVCARLWCAVTRQGQMVCLTKKLPAVEGTPCGKGRICLQGKCADKTRKRLYSASNHGSWSSWGEWGTCSRSCGGGVQLAQRLCNNPPPRNHGRYCTGKRTVHRSCSGTPCPPQSKSFRQEQCEVRNGPQTDPKGVKTFVEWVPKYAGVLPKDVCKLTCRAKGTGYYVVFSHRVVDGTECRPYSSSVCVKGKCVRTGCDGIIGSRLQFDKCGVCGGEGTGCVRVVGNYTKKSKGYTDVVRIPAGSTHIKVRQHKPRDQPRFTAYLALRRPGGGDYLLNGKFMISTSETVVALNGSVLNYSGWSQRDEWLHSMGPGALREALLVQILATDGKRSLDVRYSFYTPRRGGVAGGGGANGGRVHPGPPAPRSNVLVMGTAAAVTATTARATPRTTATTTTTTSTTTGRTSTTKPTAPRTTTPRTTTPRTSTTRTTTPRTSTTRTTTPRTSTTSTVGTTARTSAGHAPTGMAADQPGAGGEAPTPGPPPTTGPWPRWVTGSWMSCSRTCSTGWQSRTVQCKGRLGKLAKGCALGARPSAFKHCMVRRC</sequence>
<feature type="disulfide bond" evidence="15">
    <location>
        <begin position="606"/>
        <end position="644"/>
    </location>
</feature>